<comment type="caution">
    <text evidence="1">The sequence shown here is derived from an EMBL/GenBank/DDBJ whole genome shotgun (WGS) entry which is preliminary data.</text>
</comment>
<evidence type="ECO:0000313" key="1">
    <source>
        <dbReference type="EMBL" id="KAK2587286.1"/>
    </source>
</evidence>
<reference evidence="1" key="1">
    <citation type="submission" date="2021-08" db="EMBL/GenBank/DDBJ databases">
        <authorList>
            <person name="Misof B."/>
            <person name="Oliver O."/>
            <person name="Podsiadlowski L."/>
            <person name="Donath A."/>
            <person name="Peters R."/>
            <person name="Mayer C."/>
            <person name="Rust J."/>
            <person name="Gunkel S."/>
            <person name="Lesny P."/>
            <person name="Martin S."/>
            <person name="Oeyen J.P."/>
            <person name="Petersen M."/>
            <person name="Panagiotis P."/>
            <person name="Wilbrandt J."/>
            <person name="Tanja T."/>
        </authorList>
    </citation>
    <scope>NUCLEOTIDE SEQUENCE</scope>
    <source>
        <strain evidence="1">GBR_01_08_01A</strain>
        <tissue evidence="1">Thorax + abdomen</tissue>
    </source>
</reference>
<sequence length="83" mass="9449">MLIVIARSRSELLRASIFSVLVPRARTWEEGSSFNYTLAAFDLHGTDVFVTRNRLYGDVTFSCKSRGFALPTFKLVVAERYNL</sequence>
<accession>A0AAD9RY14</accession>
<dbReference type="Proteomes" id="UP001258017">
    <property type="component" value="Unassembled WGS sequence"/>
</dbReference>
<dbReference type="AlphaFoldDB" id="A0AAD9RY14"/>
<protein>
    <submittedName>
        <fullName evidence="1">Uncharacterized protein</fullName>
    </submittedName>
</protein>
<evidence type="ECO:0000313" key="2">
    <source>
        <dbReference type="Proteomes" id="UP001258017"/>
    </source>
</evidence>
<proteinExistence type="predicted"/>
<name>A0AAD9RY14_9HYME</name>
<gene>
    <name evidence="1" type="ORF">KPH14_003011</name>
</gene>
<organism evidence="1 2">
    <name type="scientific">Odynerus spinipes</name>
    <dbReference type="NCBI Taxonomy" id="1348599"/>
    <lineage>
        <taxon>Eukaryota</taxon>
        <taxon>Metazoa</taxon>
        <taxon>Ecdysozoa</taxon>
        <taxon>Arthropoda</taxon>
        <taxon>Hexapoda</taxon>
        <taxon>Insecta</taxon>
        <taxon>Pterygota</taxon>
        <taxon>Neoptera</taxon>
        <taxon>Endopterygota</taxon>
        <taxon>Hymenoptera</taxon>
        <taxon>Apocrita</taxon>
        <taxon>Aculeata</taxon>
        <taxon>Vespoidea</taxon>
        <taxon>Vespidae</taxon>
        <taxon>Eumeninae</taxon>
        <taxon>Odynerus</taxon>
    </lineage>
</organism>
<keyword evidence="2" id="KW-1185">Reference proteome</keyword>
<dbReference type="EMBL" id="JAIFRP010000007">
    <property type="protein sequence ID" value="KAK2587286.1"/>
    <property type="molecule type" value="Genomic_DNA"/>
</dbReference>
<reference evidence="1" key="2">
    <citation type="journal article" date="2023" name="Commun. Biol.">
        <title>Intrasexual cuticular hydrocarbon dimorphism in a wasp sheds light on hydrocarbon biosynthesis genes in Hymenoptera.</title>
        <authorList>
            <person name="Moris V.C."/>
            <person name="Podsiadlowski L."/>
            <person name="Martin S."/>
            <person name="Oeyen J.P."/>
            <person name="Donath A."/>
            <person name="Petersen M."/>
            <person name="Wilbrandt J."/>
            <person name="Misof B."/>
            <person name="Liedtke D."/>
            <person name="Thamm M."/>
            <person name="Scheiner R."/>
            <person name="Schmitt T."/>
            <person name="Niehuis O."/>
        </authorList>
    </citation>
    <scope>NUCLEOTIDE SEQUENCE</scope>
    <source>
        <strain evidence="1">GBR_01_08_01A</strain>
    </source>
</reference>